<dbReference type="InterPro" id="IPR013083">
    <property type="entry name" value="Znf_RING/FYVE/PHD"/>
</dbReference>
<dbReference type="AlphaFoldDB" id="A0AAW2ZAU6"/>
<keyword evidence="1" id="KW-0863">Zinc-finger</keyword>
<proteinExistence type="predicted"/>
<dbReference type="Proteomes" id="UP001431209">
    <property type="component" value="Unassembled WGS sequence"/>
</dbReference>
<dbReference type="Gene3D" id="3.30.40.10">
    <property type="entry name" value="Zinc/RING finger domain, C3HC4 (zinc finger)"/>
    <property type="match status" value="2"/>
</dbReference>
<evidence type="ECO:0000313" key="4">
    <source>
        <dbReference type="EMBL" id="KAL0486045.1"/>
    </source>
</evidence>
<keyword evidence="5" id="KW-1185">Reference proteome</keyword>
<dbReference type="GO" id="GO:0008270">
    <property type="term" value="F:zinc ion binding"/>
    <property type="evidence" value="ECO:0007669"/>
    <property type="project" value="UniProtKB-KW"/>
</dbReference>
<evidence type="ECO:0000256" key="1">
    <source>
        <dbReference type="PROSITE-ProRule" id="PRU00175"/>
    </source>
</evidence>
<evidence type="ECO:0000313" key="5">
    <source>
        <dbReference type="Proteomes" id="UP001431209"/>
    </source>
</evidence>
<dbReference type="PROSITE" id="PS50089">
    <property type="entry name" value="ZF_RING_2"/>
    <property type="match status" value="1"/>
</dbReference>
<feature type="domain" description="RING-type" evidence="3">
    <location>
        <begin position="21"/>
        <end position="60"/>
    </location>
</feature>
<dbReference type="SUPFAM" id="SSF49599">
    <property type="entry name" value="TRAF domain-like"/>
    <property type="match status" value="2"/>
</dbReference>
<evidence type="ECO:0000259" key="3">
    <source>
        <dbReference type="PROSITE" id="PS50089"/>
    </source>
</evidence>
<dbReference type="InterPro" id="IPR001841">
    <property type="entry name" value="Znf_RING"/>
</dbReference>
<reference evidence="4 5" key="1">
    <citation type="submission" date="2024-03" db="EMBL/GenBank/DDBJ databases">
        <title>The Acrasis kona genome and developmental transcriptomes reveal deep origins of eukaryotic multicellular pathways.</title>
        <authorList>
            <person name="Sheikh S."/>
            <person name="Fu C.-J."/>
            <person name="Brown M.W."/>
            <person name="Baldauf S.L."/>
        </authorList>
    </citation>
    <scope>NUCLEOTIDE SEQUENCE [LARGE SCALE GENOMIC DNA]</scope>
    <source>
        <strain evidence="4 5">ATCC MYA-3509</strain>
    </source>
</reference>
<dbReference type="SUPFAM" id="SSF57850">
    <property type="entry name" value="RING/U-box"/>
    <property type="match status" value="1"/>
</dbReference>
<evidence type="ECO:0000256" key="2">
    <source>
        <dbReference type="SAM" id="Coils"/>
    </source>
</evidence>
<sequence length="413" mass="47301">MNSRERHIKITADLGSEEEKCVICHEVPYEPCLCASCEQPFCKMCILNWLCRSTQCPACRKEMDGSKLSVSKFAQRAVNKLQCKCNNEGCSTAGDYSIVMEHNCEYEPTQCTAGCNATFLWKDSTIHYESCLYISTLCDCGSTVKKKDLEGHYKTCSSHMNCLHGCGQIIKRREEFTHSTYSCPNTKTHCTHGPSFQCPWVGLRSDLPTHIESCLFEKMKGFLAGMQLQVSTLKEKVECQSRTITKLNRNVEALHRRIDLLEDEKADLLDRIDCLEQNSEDESVDDNHAHTWSLDVRDYNRFRNRRFIESETFTFDDRQWSMRFYPKSNCVGLALEDSDDGWLDMNVTIVLISGNTDQNDMVTFNYNFGPNTRAVARPLRSGRKISEDPMSAANNFENGTYIQFDLFLSDNDE</sequence>
<keyword evidence="1" id="KW-0862">Zinc</keyword>
<name>A0AAW2ZAU6_9EUKA</name>
<accession>A0AAW2ZAU6</accession>
<protein>
    <recommendedName>
        <fullName evidence="3">RING-type domain-containing protein</fullName>
    </recommendedName>
</protein>
<keyword evidence="2" id="KW-0175">Coiled coil</keyword>
<comment type="caution">
    <text evidence="4">The sequence shown here is derived from an EMBL/GenBank/DDBJ whole genome shotgun (WGS) entry which is preliminary data.</text>
</comment>
<dbReference type="EMBL" id="JAOPGA020001197">
    <property type="protein sequence ID" value="KAL0486045.1"/>
    <property type="molecule type" value="Genomic_DNA"/>
</dbReference>
<gene>
    <name evidence="4" type="ORF">AKO1_012258</name>
</gene>
<keyword evidence="1" id="KW-0479">Metal-binding</keyword>
<feature type="coiled-coil region" evidence="2">
    <location>
        <begin position="230"/>
        <end position="278"/>
    </location>
</feature>
<organism evidence="4 5">
    <name type="scientific">Acrasis kona</name>
    <dbReference type="NCBI Taxonomy" id="1008807"/>
    <lineage>
        <taxon>Eukaryota</taxon>
        <taxon>Discoba</taxon>
        <taxon>Heterolobosea</taxon>
        <taxon>Tetramitia</taxon>
        <taxon>Eutetramitia</taxon>
        <taxon>Acrasidae</taxon>
        <taxon>Acrasis</taxon>
    </lineage>
</organism>